<reference evidence="4 5" key="1">
    <citation type="submission" date="2015-02" db="EMBL/GenBank/DDBJ databases">
        <title>Draft Genome Sequences of Two Closely-Related Aflatoxigenic Aspergillus Species Obtained from the Cote d'Ivoire.</title>
        <authorList>
            <person name="Moore G.G."/>
            <person name="Beltz S.B."/>
            <person name="Mack B.M."/>
        </authorList>
    </citation>
    <scope>NUCLEOTIDE SEQUENCE [LARGE SCALE GENOMIC DNA]</scope>
    <source>
        <strain evidence="4 5">SRRC1468</strain>
    </source>
</reference>
<feature type="compositionally biased region" description="Basic and acidic residues" evidence="2">
    <location>
        <begin position="30"/>
        <end position="40"/>
    </location>
</feature>
<evidence type="ECO:0000256" key="3">
    <source>
        <dbReference type="SAM" id="Phobius"/>
    </source>
</evidence>
<name>A0A0F8VKC8_9EURO</name>
<evidence type="ECO:0000256" key="2">
    <source>
        <dbReference type="SAM" id="MobiDB-lite"/>
    </source>
</evidence>
<dbReference type="GO" id="GO:0009395">
    <property type="term" value="P:phospholipid catabolic process"/>
    <property type="evidence" value="ECO:0007669"/>
    <property type="project" value="TreeGrafter"/>
</dbReference>
<feature type="compositionally biased region" description="Acidic residues" evidence="2">
    <location>
        <begin position="18"/>
        <end position="29"/>
    </location>
</feature>
<feature type="transmembrane region" description="Helical" evidence="3">
    <location>
        <begin position="52"/>
        <end position="80"/>
    </location>
</feature>
<dbReference type="EMBL" id="JZBS01001237">
    <property type="protein sequence ID" value="KKK23541.1"/>
    <property type="molecule type" value="Genomic_DNA"/>
</dbReference>
<keyword evidence="3" id="KW-0812">Transmembrane</keyword>
<evidence type="ECO:0000313" key="4">
    <source>
        <dbReference type="EMBL" id="KKK23541.1"/>
    </source>
</evidence>
<evidence type="ECO:0000256" key="1">
    <source>
        <dbReference type="ARBA" id="ARBA00022801"/>
    </source>
</evidence>
<dbReference type="Gene3D" id="3.40.720.10">
    <property type="entry name" value="Alkaline Phosphatase, subunit A"/>
    <property type="match status" value="2"/>
</dbReference>
<keyword evidence="3" id="KW-0472">Membrane</keyword>
<dbReference type="InterPro" id="IPR007312">
    <property type="entry name" value="Phosphoesterase"/>
</dbReference>
<dbReference type="InterPro" id="IPR017850">
    <property type="entry name" value="Alkaline_phosphatase_core_sf"/>
</dbReference>
<accession>A0A0F8VKC8</accession>
<dbReference type="AlphaFoldDB" id="A0A0F8VKC8"/>
<dbReference type="PANTHER" id="PTHR31956:SF1">
    <property type="entry name" value="NON-SPECIFIC PHOSPHOLIPASE C1"/>
    <property type="match status" value="1"/>
</dbReference>
<protein>
    <recommendedName>
        <fullName evidence="6">Phosphatidylglycerol specific phospholipase</fullName>
    </recommendedName>
</protein>
<dbReference type="FunFam" id="3.40.720.10:FF:000052">
    <property type="entry name" value="Phosphatidylglycerol specific phospholipase, putative"/>
    <property type="match status" value="1"/>
</dbReference>
<keyword evidence="5" id="KW-1185">Reference proteome</keyword>
<proteinExistence type="predicted"/>
<dbReference type="Pfam" id="PF04185">
    <property type="entry name" value="Phosphoesterase"/>
    <property type="match status" value="1"/>
</dbReference>
<dbReference type="OrthoDB" id="5135119at2759"/>
<dbReference type="PANTHER" id="PTHR31956">
    <property type="entry name" value="NON-SPECIFIC PHOSPHOLIPASE C4-RELATED"/>
    <property type="match status" value="1"/>
</dbReference>
<keyword evidence="3" id="KW-1133">Transmembrane helix</keyword>
<feature type="region of interest" description="Disordered" evidence="2">
    <location>
        <begin position="1"/>
        <end position="47"/>
    </location>
</feature>
<keyword evidence="1" id="KW-0378">Hydrolase</keyword>
<evidence type="ECO:0000313" key="5">
    <source>
        <dbReference type="Proteomes" id="UP000034291"/>
    </source>
</evidence>
<dbReference type="GO" id="GO:0042578">
    <property type="term" value="F:phosphoric ester hydrolase activity"/>
    <property type="evidence" value="ECO:0007669"/>
    <property type="project" value="UniProtKB-ARBA"/>
</dbReference>
<gene>
    <name evidence="4" type="ORF">ARAM_003915</name>
</gene>
<dbReference type="SUPFAM" id="SSF53649">
    <property type="entry name" value="Alkaline phosphatase-like"/>
    <property type="match status" value="1"/>
</dbReference>
<organism evidence="4 5">
    <name type="scientific">Aspergillus rambellii</name>
    <dbReference type="NCBI Taxonomy" id="308745"/>
    <lineage>
        <taxon>Eukaryota</taxon>
        <taxon>Fungi</taxon>
        <taxon>Dikarya</taxon>
        <taxon>Ascomycota</taxon>
        <taxon>Pezizomycotina</taxon>
        <taxon>Eurotiomycetes</taxon>
        <taxon>Eurotiomycetidae</taxon>
        <taxon>Eurotiales</taxon>
        <taxon>Aspergillaceae</taxon>
        <taxon>Aspergillus</taxon>
        <taxon>Aspergillus subgen. Nidulantes</taxon>
    </lineage>
</organism>
<sequence length="505" mass="56156">MIWKLRGDSRPQQPALPADDEEPLLNPDEESPRSSQEELATKPTRKSQEKSTWVRATIITVLLAAVTVCSLGAVICLLGSHTFFAPRRPAQREHHPMEDFPIKNIVVLVQENLAFDTIAGGLTYSPDIDGLVNRTFCNPADVSNANTSPLVCANPIARNVAADDPDHSITGGNQQVYGTDHPDPEMHRPNMQGFVTEQIRAHGLGSDLMRAAEVINYYPPEHVPVFNALAENYLLFDRWFAAVPGPTNPNRAYLTSGTSRGHGHNDRGFDVSALPQLSIFEQLSAANISWINYSNTTGFAPDAMFYQWTVRSGHSRTSIKPIDRFYQDARAGTLPRFTWINPECCSYMSFHPPSPINMGEGFVKSIYEAVRSSPQWNETLFILTFDEHGGFADHVPPPENVPAGDSYAYTEVARDGKSATFHFDRLGIRVPTILISPWVERGVVEHAPTTQRGEYTHTSILKFVAELWDLDILTPRVAWSPSFAGLITRSYRDDTPELLPAPADF</sequence>
<comment type="caution">
    <text evidence="4">The sequence shown here is derived from an EMBL/GenBank/DDBJ whole genome shotgun (WGS) entry which is preliminary data.</text>
</comment>
<evidence type="ECO:0008006" key="6">
    <source>
        <dbReference type="Google" id="ProtNLM"/>
    </source>
</evidence>
<dbReference type="Proteomes" id="UP000034291">
    <property type="component" value="Unassembled WGS sequence"/>
</dbReference>
<dbReference type="STRING" id="308745.A0A0F8VKC8"/>